<gene>
    <name evidence="2" type="ORF">BWK73_47215</name>
</gene>
<sequence>MYEKGMDLPKDPEMALYWYRQSAAQGYTDAQLALAILFANGQGVKVDLAQAHTWFHKAAEAGNSNAQFNLGTYMAHGIGTAKDLPSAAFWLSRAALQGKAGAAANRDYVVNLLSPQERDELERRLKTATNPQHQDKQATIR</sequence>
<dbReference type="SMART" id="SM00671">
    <property type="entry name" value="SEL1"/>
    <property type="match status" value="3"/>
</dbReference>
<dbReference type="PANTHER" id="PTHR45011">
    <property type="entry name" value="DAP3-BINDING CELL DEATH ENHANCER 1"/>
    <property type="match status" value="1"/>
</dbReference>
<dbReference type="InterPro" id="IPR052748">
    <property type="entry name" value="ISR_Activator"/>
</dbReference>
<protein>
    <recommendedName>
        <fullName evidence="4">Sel1 repeat family protein</fullName>
    </recommendedName>
</protein>
<dbReference type="SUPFAM" id="SSF81901">
    <property type="entry name" value="HCP-like"/>
    <property type="match status" value="1"/>
</dbReference>
<reference evidence="2 3" key="1">
    <citation type="submission" date="2017-01" db="EMBL/GenBank/DDBJ databases">
        <title>Novel large sulfur bacteria in the metagenomes of groundwater-fed chemosynthetic microbial mats in the Lake Huron basin.</title>
        <authorList>
            <person name="Sharrar A.M."/>
            <person name="Flood B.E."/>
            <person name="Bailey J.V."/>
            <person name="Jones D.S."/>
            <person name="Biddanda B."/>
            <person name="Ruberg S.A."/>
            <person name="Marcus D.N."/>
            <person name="Dick G.J."/>
        </authorList>
    </citation>
    <scope>NUCLEOTIDE SEQUENCE [LARGE SCALE GENOMIC DNA]</scope>
    <source>
        <strain evidence="2">A8</strain>
    </source>
</reference>
<dbReference type="Pfam" id="PF08238">
    <property type="entry name" value="Sel1"/>
    <property type="match status" value="3"/>
</dbReference>
<dbReference type="PANTHER" id="PTHR45011:SF1">
    <property type="entry name" value="DAP3-BINDING CELL DEATH ENHANCER 1"/>
    <property type="match status" value="1"/>
</dbReference>
<comment type="caution">
    <text evidence="2">The sequence shown here is derived from an EMBL/GenBank/DDBJ whole genome shotgun (WGS) entry which is preliminary data.</text>
</comment>
<dbReference type="Gene3D" id="1.25.40.10">
    <property type="entry name" value="Tetratricopeptide repeat domain"/>
    <property type="match status" value="1"/>
</dbReference>
<evidence type="ECO:0000313" key="2">
    <source>
        <dbReference type="EMBL" id="OQX01075.1"/>
    </source>
</evidence>
<dbReference type="AlphaFoldDB" id="A0A1Y1Q9Y1"/>
<dbReference type="Proteomes" id="UP000192491">
    <property type="component" value="Unassembled WGS sequence"/>
</dbReference>
<proteinExistence type="predicted"/>
<evidence type="ECO:0000256" key="1">
    <source>
        <dbReference type="SAM" id="MobiDB-lite"/>
    </source>
</evidence>
<accession>A0A1Y1Q9Y1</accession>
<organism evidence="2 3">
    <name type="scientific">Thiothrix lacustris</name>
    <dbReference type="NCBI Taxonomy" id="525917"/>
    <lineage>
        <taxon>Bacteria</taxon>
        <taxon>Pseudomonadati</taxon>
        <taxon>Pseudomonadota</taxon>
        <taxon>Gammaproteobacteria</taxon>
        <taxon>Thiotrichales</taxon>
        <taxon>Thiotrichaceae</taxon>
        <taxon>Thiothrix</taxon>
    </lineage>
</organism>
<dbReference type="InterPro" id="IPR011990">
    <property type="entry name" value="TPR-like_helical_dom_sf"/>
</dbReference>
<evidence type="ECO:0008006" key="4">
    <source>
        <dbReference type="Google" id="ProtNLM"/>
    </source>
</evidence>
<feature type="region of interest" description="Disordered" evidence="1">
    <location>
        <begin position="120"/>
        <end position="141"/>
    </location>
</feature>
<dbReference type="InterPro" id="IPR006597">
    <property type="entry name" value="Sel1-like"/>
</dbReference>
<name>A0A1Y1Q9Y1_9GAMM</name>
<evidence type="ECO:0000313" key="3">
    <source>
        <dbReference type="Proteomes" id="UP000192491"/>
    </source>
</evidence>
<dbReference type="EMBL" id="MTEJ01000608">
    <property type="protein sequence ID" value="OQX01075.1"/>
    <property type="molecule type" value="Genomic_DNA"/>
</dbReference>